<keyword evidence="2" id="KW-1185">Reference proteome</keyword>
<dbReference type="OrthoDB" id="5989505at2759"/>
<proteinExistence type="predicted"/>
<organism evidence="1 2">
    <name type="scientific">Paramuricea clavata</name>
    <name type="common">Red gorgonian</name>
    <name type="synonym">Violescent sea-whip</name>
    <dbReference type="NCBI Taxonomy" id="317549"/>
    <lineage>
        <taxon>Eukaryota</taxon>
        <taxon>Metazoa</taxon>
        <taxon>Cnidaria</taxon>
        <taxon>Anthozoa</taxon>
        <taxon>Octocorallia</taxon>
        <taxon>Malacalcyonacea</taxon>
        <taxon>Plexauridae</taxon>
        <taxon>Paramuricea</taxon>
    </lineage>
</organism>
<dbReference type="AlphaFoldDB" id="A0A6S7JCG1"/>
<evidence type="ECO:0000313" key="1">
    <source>
        <dbReference type="EMBL" id="CAB4029975.1"/>
    </source>
</evidence>
<evidence type="ECO:0000313" key="2">
    <source>
        <dbReference type="Proteomes" id="UP001152795"/>
    </source>
</evidence>
<protein>
    <submittedName>
        <fullName evidence="1">Uncharacterized protein</fullName>
    </submittedName>
</protein>
<dbReference type="Proteomes" id="UP001152795">
    <property type="component" value="Unassembled WGS sequence"/>
</dbReference>
<reference evidence="1" key="1">
    <citation type="submission" date="2020-04" db="EMBL/GenBank/DDBJ databases">
        <authorList>
            <person name="Alioto T."/>
            <person name="Alioto T."/>
            <person name="Gomez Garrido J."/>
        </authorList>
    </citation>
    <scope>NUCLEOTIDE SEQUENCE</scope>
    <source>
        <strain evidence="1">A484AB</strain>
    </source>
</reference>
<sequence>MNAQGGEKVAGYTQECINLEYKSIDNAELVKTVESQFDTGRTLLNMLVCRRRWNGTEIQRSSMKPSTFRGKNIDKIKVIIEGVPNYVYSQGIPKARLFKEAEKVYVDRATAGMRVKHTSQTLTDHKRKYLIYVLKNCVFVFFLESIESS</sequence>
<comment type="caution">
    <text evidence="1">The sequence shown here is derived from an EMBL/GenBank/DDBJ whole genome shotgun (WGS) entry which is preliminary data.</text>
</comment>
<gene>
    <name evidence="1" type="ORF">PACLA_8A082129</name>
</gene>
<name>A0A6S7JCG1_PARCT</name>
<accession>A0A6S7JCG1</accession>
<dbReference type="EMBL" id="CACRXK020016532">
    <property type="protein sequence ID" value="CAB4029975.1"/>
    <property type="molecule type" value="Genomic_DNA"/>
</dbReference>